<comment type="caution">
    <text evidence="1">The sequence shown here is derived from an EMBL/GenBank/DDBJ whole genome shotgun (WGS) entry which is preliminary data.</text>
</comment>
<reference evidence="1" key="1">
    <citation type="submission" date="2019-08" db="EMBL/GenBank/DDBJ databases">
        <authorList>
            <person name="Kucharzyk K."/>
            <person name="Murdoch R.W."/>
            <person name="Higgins S."/>
            <person name="Loffler F."/>
        </authorList>
    </citation>
    <scope>NUCLEOTIDE SEQUENCE</scope>
</reference>
<protein>
    <submittedName>
        <fullName evidence="1">Uncharacterized protein</fullName>
    </submittedName>
</protein>
<proteinExistence type="predicted"/>
<name>A0A645FFX9_9ZZZZ</name>
<sequence length="64" mass="7784">MKMTILKFMYSGNRVVYIRLALKYRVTPWRIYSLAHGQRSNNRRENKILKELQKLQIISDVKSW</sequence>
<gene>
    <name evidence="1" type="ORF">SDC9_158574</name>
</gene>
<dbReference type="EMBL" id="VSSQ01057471">
    <property type="protein sequence ID" value="MPN11273.1"/>
    <property type="molecule type" value="Genomic_DNA"/>
</dbReference>
<dbReference type="AlphaFoldDB" id="A0A645FFX9"/>
<organism evidence="1">
    <name type="scientific">bioreactor metagenome</name>
    <dbReference type="NCBI Taxonomy" id="1076179"/>
    <lineage>
        <taxon>unclassified sequences</taxon>
        <taxon>metagenomes</taxon>
        <taxon>ecological metagenomes</taxon>
    </lineage>
</organism>
<evidence type="ECO:0000313" key="1">
    <source>
        <dbReference type="EMBL" id="MPN11273.1"/>
    </source>
</evidence>
<accession>A0A645FFX9</accession>